<gene>
    <name evidence="1" type="ORF">JYA62_03215</name>
</gene>
<protein>
    <recommendedName>
        <fullName evidence="3">DGQHR domain-containing protein</fullName>
    </recommendedName>
</protein>
<proteinExistence type="predicted"/>
<evidence type="ECO:0000313" key="1">
    <source>
        <dbReference type="EMBL" id="MBN3576680.1"/>
    </source>
</evidence>
<organism evidence="1 2">
    <name type="scientific">Vibrio neptunius</name>
    <dbReference type="NCBI Taxonomy" id="170651"/>
    <lineage>
        <taxon>Bacteria</taxon>
        <taxon>Pseudomonadati</taxon>
        <taxon>Pseudomonadota</taxon>
        <taxon>Gammaproteobacteria</taxon>
        <taxon>Vibrionales</taxon>
        <taxon>Vibrionaceae</taxon>
        <taxon>Vibrio</taxon>
    </lineage>
</organism>
<reference evidence="1 2" key="1">
    <citation type="submission" date="2021-02" db="EMBL/GenBank/DDBJ databases">
        <title>Draft Genome Sequences of 5 Vibrio neptunius Strains Isolated From of Bivalve Hatcheries.</title>
        <authorList>
            <person name="Galvis F."/>
            <person name="Barja J.L."/>
            <person name="Lemos M.L."/>
            <person name="Balado M."/>
        </authorList>
    </citation>
    <scope>NUCLEOTIDE SEQUENCE [LARGE SCALE GENOMIC DNA]</scope>
    <source>
        <strain evidence="1 2">PP-145.98</strain>
    </source>
</reference>
<comment type="caution">
    <text evidence="1">The sequence shown here is derived from an EMBL/GenBank/DDBJ whole genome shotgun (WGS) entry which is preliminary data.</text>
</comment>
<accession>A0ABS2ZY87</accession>
<name>A0ABS2ZY87_9VIBR</name>
<dbReference type="EMBL" id="JAFHLB010000003">
    <property type="protein sequence ID" value="MBN3576680.1"/>
    <property type="molecule type" value="Genomic_DNA"/>
</dbReference>
<evidence type="ECO:0008006" key="3">
    <source>
        <dbReference type="Google" id="ProtNLM"/>
    </source>
</evidence>
<evidence type="ECO:0000313" key="2">
    <source>
        <dbReference type="Proteomes" id="UP000779070"/>
    </source>
</evidence>
<sequence>MKSFKYSAIRFKQNIDSSWVVSFTANAQEISNWAGIPQKKQFDKVESSGFQREVKKERMDSLVTFFTNPKNVIQNPLLCASRNSLIEGEQPKVTFVDDKEQTDEYVRKGYIHIEVDDYSRFSLKELLELFKSTLESRIPELMEAEVNQVLLDSMKENFFDGNRSETMEDSLDISSQIELEESHIADLWQELTCRILILEEDTESKEHKSILGFDRESIISYLLPVTLVDGQHRLIGAKEHFKFFCESPVGMKETESLIESGLDTEQVNSALEDKFCRKLPISLVLDDDPAEHVFQFVVVNQKATPINNALLGTIVSTTLSNNELERVSQRLKNADIPLEDSKAVSFATRNEDSPFKNLVQTGIQGEDSGKLPWTVMKSLVSIFKDLRGAKFYSDSIKTDFADLWKRRFLIKSELITGQTIEEKLEFWAGEDGFWKEMFIKFWCKIRDEFGNTEDSAKDNYWGNTKSNLFNKVSLTILVSDYFKYLTSARVKFDTLEDLDSSFDDWLDGVSRGYFDRPWHLSGIKKDTPGIRKQWSNEWMNYREDPNKLPNVSNFRKSFGS</sequence>
<dbReference type="Proteomes" id="UP000779070">
    <property type="component" value="Unassembled WGS sequence"/>
</dbReference>
<keyword evidence="2" id="KW-1185">Reference proteome</keyword>
<dbReference type="RefSeq" id="WP_206369009.1">
    <property type="nucleotide sequence ID" value="NZ_CAWPTM010000111.1"/>
</dbReference>